<dbReference type="Proteomes" id="UP000233742">
    <property type="component" value="Chromosome"/>
</dbReference>
<keyword evidence="3" id="KW-1185">Reference proteome</keyword>
<name>A0A2K9F1V9_9RHOB</name>
<gene>
    <name evidence="2" type="ORF">CUV01_06715</name>
</gene>
<feature type="region of interest" description="Disordered" evidence="1">
    <location>
        <begin position="450"/>
        <end position="509"/>
    </location>
</feature>
<dbReference type="NCBIfam" id="TIGR01539">
    <property type="entry name" value="portal_lambda"/>
    <property type="match status" value="1"/>
</dbReference>
<accession>A0A2K9F1V9</accession>
<reference evidence="2 3" key="1">
    <citation type="submission" date="2017-12" db="EMBL/GenBank/DDBJ databases">
        <authorList>
            <person name="Hurst M.R.H."/>
        </authorList>
    </citation>
    <scope>NUCLEOTIDE SEQUENCE [LARGE SCALE GENOMIC DNA]</scope>
    <source>
        <strain evidence="2 3">BM15</strain>
    </source>
</reference>
<dbReference type="EMBL" id="CP025408">
    <property type="protein sequence ID" value="AUH33121.1"/>
    <property type="molecule type" value="Genomic_DNA"/>
</dbReference>
<protein>
    <submittedName>
        <fullName evidence="2">Phage portal protein</fullName>
    </submittedName>
</protein>
<dbReference type="GO" id="GO:0005198">
    <property type="term" value="F:structural molecule activity"/>
    <property type="evidence" value="ECO:0007669"/>
    <property type="project" value="InterPro"/>
</dbReference>
<dbReference type="RefSeq" id="WP_101459793.1">
    <property type="nucleotide sequence ID" value="NZ_CP025408.1"/>
</dbReference>
<dbReference type="InterPro" id="IPR006429">
    <property type="entry name" value="Phage_lambda_portal"/>
</dbReference>
<dbReference type="KEGG" id="paro:CUV01_06715"/>
<proteinExistence type="predicted"/>
<evidence type="ECO:0000256" key="1">
    <source>
        <dbReference type="SAM" id="MobiDB-lite"/>
    </source>
</evidence>
<organism evidence="2 3">
    <name type="scientific">Paracoccus tegillarcae</name>
    <dbReference type="NCBI Taxonomy" id="1529068"/>
    <lineage>
        <taxon>Bacteria</taxon>
        <taxon>Pseudomonadati</taxon>
        <taxon>Pseudomonadota</taxon>
        <taxon>Alphaproteobacteria</taxon>
        <taxon>Rhodobacterales</taxon>
        <taxon>Paracoccaceae</taxon>
        <taxon>Paracoccus</taxon>
    </lineage>
</organism>
<evidence type="ECO:0000313" key="2">
    <source>
        <dbReference type="EMBL" id="AUH33121.1"/>
    </source>
</evidence>
<dbReference type="Pfam" id="PF05136">
    <property type="entry name" value="Phage_portal_2"/>
    <property type="match status" value="1"/>
</dbReference>
<dbReference type="AlphaFoldDB" id="A0A2K9F1V9"/>
<feature type="compositionally biased region" description="Acidic residues" evidence="1">
    <location>
        <begin position="481"/>
        <end position="502"/>
    </location>
</feature>
<dbReference type="OrthoDB" id="9770450at2"/>
<sequence>MAFDGIRQRLGAIIGGFDAAQSHRRLRGFRASRAHVNTLIAGAGETITARARWLARNNGYASGAVEAFASNVVGDGIKPSSSIANAAQKEALQKLWLAWTDEADAEGLTDFYGLQRRAARELFLAGEVFLRLRPRRPEDGLSVPLQLQMLPSEMLPMDLNRELPGGGTIRQGIEFDRIGRRVAYHLLRRHPGDMTDPGLVGETVRVSANDIIHVLDPVEAGQLRGVSRFAPAIVKLFTLDLYDDAELERKKTAAMFAMFITSPAPETPLEPVEEDLEVEPGQVVRLDPGEDVSTPATPDSGATYEPFQYRTLLQIAAALGIPYPYLTGDAARGNFSNTRVALLDFRRRVSAIQHSVIVHQLCRPVWQRWLDLAVLSGAIDLPGYDRDRRSFQAVSWLPTRWDWVDPMKDASAEILQIEAGLKSRSQAISERGYDAEQVDREIAAERKREAALGLDFRRPGSPAQGPKGEAAGDGTDASDGKDDDDDPAADPDADDPDDDDDDAKPKEDR</sequence>
<dbReference type="GO" id="GO:0019068">
    <property type="term" value="P:virion assembly"/>
    <property type="evidence" value="ECO:0007669"/>
    <property type="project" value="InterPro"/>
</dbReference>
<evidence type="ECO:0000313" key="3">
    <source>
        <dbReference type="Proteomes" id="UP000233742"/>
    </source>
</evidence>